<sequence>MNSLSGFRILPILMVFAAVCFGLRFSQVMAKVYERATAAPAAMQESNLNNIETAAGETAPPPSSDALKDSSAPPDIEPPAATASGKPEIEAPSLGDPPAKSDWKGADDVDEEYSDVKMELFSDLSKRRKDLDSKEKELVMREALLKAGQAELEQKYKELTTIKSDIEELLKKQTEQEDQRIASLVKIYEGMKAKDAARIFNSLEMDVLLQVMTKMSERKSAPILAAMDPDKARNVTVMLSEQNKLPDLPTLPVAQ</sequence>
<dbReference type="EMBL" id="QFQB01000005">
    <property type="protein sequence ID" value="PZQ48461.1"/>
    <property type="molecule type" value="Genomic_DNA"/>
</dbReference>
<comment type="caution">
    <text evidence="4">The sequence shown here is derived from an EMBL/GenBank/DDBJ whole genome shotgun (WGS) entry which is preliminary data.</text>
</comment>
<name>A0A2W5N4M4_9BACT</name>
<feature type="region of interest" description="Disordered" evidence="2">
    <location>
        <begin position="53"/>
        <end position="108"/>
    </location>
</feature>
<evidence type="ECO:0000259" key="3">
    <source>
        <dbReference type="Pfam" id="PF03448"/>
    </source>
</evidence>
<organism evidence="4 5">
    <name type="scientific">Micavibrio aeruginosavorus</name>
    <dbReference type="NCBI Taxonomy" id="349221"/>
    <lineage>
        <taxon>Bacteria</taxon>
        <taxon>Pseudomonadati</taxon>
        <taxon>Bdellovibrionota</taxon>
        <taxon>Bdellovibrionia</taxon>
        <taxon>Bdellovibrionales</taxon>
        <taxon>Pseudobdellovibrionaceae</taxon>
        <taxon>Micavibrio</taxon>
    </lineage>
</organism>
<keyword evidence="4" id="KW-0282">Flagellum</keyword>
<evidence type="ECO:0000256" key="2">
    <source>
        <dbReference type="SAM" id="MobiDB-lite"/>
    </source>
</evidence>
<feature type="domain" description="Magnesium transporter MgtE intracellular" evidence="3">
    <location>
        <begin position="185"/>
        <end position="241"/>
    </location>
</feature>
<dbReference type="Proteomes" id="UP000249417">
    <property type="component" value="Unassembled WGS sequence"/>
</dbReference>
<evidence type="ECO:0000313" key="4">
    <source>
        <dbReference type="EMBL" id="PZQ48461.1"/>
    </source>
</evidence>
<accession>A0A2W5N4M4</accession>
<reference evidence="4 5" key="1">
    <citation type="submission" date="2017-08" db="EMBL/GenBank/DDBJ databases">
        <title>Infants hospitalized years apart are colonized by the same room-sourced microbial strains.</title>
        <authorList>
            <person name="Brooks B."/>
            <person name="Olm M.R."/>
            <person name="Firek B.A."/>
            <person name="Baker R."/>
            <person name="Thomas B.C."/>
            <person name="Morowitz M.J."/>
            <person name="Banfield J.F."/>
        </authorList>
    </citation>
    <scope>NUCLEOTIDE SEQUENCE [LARGE SCALE GENOMIC DNA]</scope>
    <source>
        <strain evidence="4">S2_005_002_R2_29</strain>
    </source>
</reference>
<dbReference type="Pfam" id="PF03448">
    <property type="entry name" value="MgtE_N"/>
    <property type="match status" value="1"/>
</dbReference>
<evidence type="ECO:0000313" key="5">
    <source>
        <dbReference type="Proteomes" id="UP000249417"/>
    </source>
</evidence>
<dbReference type="SUPFAM" id="SSF158791">
    <property type="entry name" value="MgtE N-terminal domain-like"/>
    <property type="match status" value="1"/>
</dbReference>
<evidence type="ECO:0000256" key="1">
    <source>
        <dbReference type="SAM" id="Coils"/>
    </source>
</evidence>
<proteinExistence type="predicted"/>
<keyword evidence="4" id="KW-0969">Cilium</keyword>
<keyword evidence="4" id="KW-0966">Cell projection</keyword>
<feature type="coiled-coil region" evidence="1">
    <location>
        <begin position="149"/>
        <end position="179"/>
    </location>
</feature>
<dbReference type="AlphaFoldDB" id="A0A2W5N4M4"/>
<protein>
    <submittedName>
        <fullName evidence="4">Flagellar protein FlbB</fullName>
    </submittedName>
</protein>
<gene>
    <name evidence="4" type="ORF">DI551_01535</name>
</gene>
<keyword evidence="1" id="KW-0175">Coiled coil</keyword>
<dbReference type="InterPro" id="IPR006668">
    <property type="entry name" value="Mg_transptr_MgtE_intracell_dom"/>
</dbReference>